<name>A0ABD2AUP0_VESSQ</name>
<dbReference type="Proteomes" id="UP001607302">
    <property type="component" value="Unassembled WGS sequence"/>
</dbReference>
<protein>
    <submittedName>
        <fullName evidence="1">Uncharacterized protein</fullName>
    </submittedName>
</protein>
<evidence type="ECO:0000313" key="2">
    <source>
        <dbReference type="Proteomes" id="UP001607302"/>
    </source>
</evidence>
<accession>A0ABD2AUP0</accession>
<dbReference type="EMBL" id="JAUDFV010000139">
    <property type="protein sequence ID" value="KAL2724339.1"/>
    <property type="molecule type" value="Genomic_DNA"/>
</dbReference>
<evidence type="ECO:0000313" key="1">
    <source>
        <dbReference type="EMBL" id="KAL2724339.1"/>
    </source>
</evidence>
<gene>
    <name evidence="1" type="ORF">V1478_008852</name>
</gene>
<organism evidence="1 2">
    <name type="scientific">Vespula squamosa</name>
    <name type="common">Southern yellow jacket</name>
    <name type="synonym">Wasp</name>
    <dbReference type="NCBI Taxonomy" id="30214"/>
    <lineage>
        <taxon>Eukaryota</taxon>
        <taxon>Metazoa</taxon>
        <taxon>Ecdysozoa</taxon>
        <taxon>Arthropoda</taxon>
        <taxon>Hexapoda</taxon>
        <taxon>Insecta</taxon>
        <taxon>Pterygota</taxon>
        <taxon>Neoptera</taxon>
        <taxon>Endopterygota</taxon>
        <taxon>Hymenoptera</taxon>
        <taxon>Apocrita</taxon>
        <taxon>Aculeata</taxon>
        <taxon>Vespoidea</taxon>
        <taxon>Vespidae</taxon>
        <taxon>Vespinae</taxon>
        <taxon>Vespula</taxon>
    </lineage>
</organism>
<reference evidence="1 2" key="1">
    <citation type="journal article" date="2024" name="Ann. Entomol. Soc. Am.">
        <title>Genomic analyses of the southern and eastern yellowjacket wasps (Hymenoptera: Vespidae) reveal evolutionary signatures of social life.</title>
        <authorList>
            <person name="Catto M.A."/>
            <person name="Caine P.B."/>
            <person name="Orr S.E."/>
            <person name="Hunt B.G."/>
            <person name="Goodisman M.A.D."/>
        </authorList>
    </citation>
    <scope>NUCLEOTIDE SEQUENCE [LARGE SCALE GENOMIC DNA]</scope>
    <source>
        <strain evidence="1">233</strain>
        <tissue evidence="1">Head and thorax</tissue>
    </source>
</reference>
<comment type="caution">
    <text evidence="1">The sequence shown here is derived from an EMBL/GenBank/DDBJ whole genome shotgun (WGS) entry which is preliminary data.</text>
</comment>
<proteinExistence type="predicted"/>
<sequence>MVLLRYRRYVRENVTSCFLMKKLGPFTDKGLTVLILKTNSSLVDTSIVDSLRPELWDVLRIQCQM</sequence>
<dbReference type="AlphaFoldDB" id="A0ABD2AUP0"/>
<keyword evidence="2" id="KW-1185">Reference proteome</keyword>